<evidence type="ECO:0000313" key="6">
    <source>
        <dbReference type="Proteomes" id="UP001652660"/>
    </source>
</evidence>
<keyword evidence="3" id="KW-0862">Zinc</keyword>
<dbReference type="Pfam" id="PF04434">
    <property type="entry name" value="SWIM"/>
    <property type="match status" value="1"/>
</dbReference>
<dbReference type="InterPro" id="IPR007527">
    <property type="entry name" value="Znf_SWIM"/>
</dbReference>
<evidence type="ECO:0000259" key="5">
    <source>
        <dbReference type="PROSITE" id="PS50966"/>
    </source>
</evidence>
<feature type="domain" description="SWIM-type" evidence="5">
    <location>
        <begin position="322"/>
        <end position="354"/>
    </location>
</feature>
<dbReference type="Pfam" id="PF10551">
    <property type="entry name" value="MULE"/>
    <property type="match status" value="1"/>
</dbReference>
<sequence>MKIVQGSEKDQYSKLGVYMHEILRSNPGSTVIMKTVDDFRDSKTGKGRFERPYICFAGVKHGFLIGCRQFIGVDDTFLKGSVGGVLLAIVGVDANNGIFPIAYAAAEGESKDSWCWFFKLLKEDLKIEKDYEWTIMSDKQKGLIEACDLIFLNAAHRFCVKHLHNNFSSAGFKGEGLRRALWTVAKATTPVQFISRMEAIAQIDIEAARWFDDKPPSQWSRAYFSTHPKCAMLLNNICECFNSKILDAREKPIIKMFEAIRLYMMQRMQKNRNLAKEKWQTYPYCPKILHIMQKNVDRAPDCFPFKSNDGLYEVSCPYGDQYAVNIKEQTCSCRKWELTGIPCPHAIAALWMAKKDPLLYVSKWYTVETYMKCYEGSVCPMNGESEWGLTDVGEGPLPPYMGEHLEGLRS</sequence>
<keyword evidence="6" id="KW-1185">Reference proteome</keyword>
<evidence type="ECO:0000256" key="4">
    <source>
        <dbReference type="PROSITE-ProRule" id="PRU00325"/>
    </source>
</evidence>
<dbReference type="GeneID" id="140008720"/>
<dbReference type="PANTHER" id="PTHR31973:SF199">
    <property type="entry name" value="SWIM-TYPE DOMAIN-CONTAINING PROTEIN"/>
    <property type="match status" value="1"/>
</dbReference>
<dbReference type="InterPro" id="IPR018289">
    <property type="entry name" value="MULE_transposase_dom"/>
</dbReference>
<dbReference type="PROSITE" id="PS50966">
    <property type="entry name" value="ZF_SWIM"/>
    <property type="match status" value="1"/>
</dbReference>
<accession>A0ABM4UQW8</accession>
<keyword evidence="2 4" id="KW-0863">Zinc-finger</keyword>
<name>A0ABM4UQW8_COFAR</name>
<dbReference type="SMART" id="SM00575">
    <property type="entry name" value="ZnF_PMZ"/>
    <property type="match status" value="1"/>
</dbReference>
<evidence type="ECO:0000256" key="1">
    <source>
        <dbReference type="ARBA" id="ARBA00022723"/>
    </source>
</evidence>
<reference evidence="7" key="1">
    <citation type="submission" date="2025-08" db="UniProtKB">
        <authorList>
            <consortium name="RefSeq"/>
        </authorList>
    </citation>
    <scope>IDENTIFICATION</scope>
    <source>
        <tissue evidence="7">Leaves</tissue>
    </source>
</reference>
<proteinExistence type="predicted"/>
<protein>
    <recommendedName>
        <fullName evidence="5">SWIM-type domain-containing protein</fullName>
    </recommendedName>
</protein>
<gene>
    <name evidence="7" type="primary">LOC140008720</name>
</gene>
<keyword evidence="1" id="KW-0479">Metal-binding</keyword>
<evidence type="ECO:0000256" key="2">
    <source>
        <dbReference type="ARBA" id="ARBA00022771"/>
    </source>
</evidence>
<organism evidence="6 7">
    <name type="scientific">Coffea arabica</name>
    <name type="common">Arabian coffee</name>
    <dbReference type="NCBI Taxonomy" id="13443"/>
    <lineage>
        <taxon>Eukaryota</taxon>
        <taxon>Viridiplantae</taxon>
        <taxon>Streptophyta</taxon>
        <taxon>Embryophyta</taxon>
        <taxon>Tracheophyta</taxon>
        <taxon>Spermatophyta</taxon>
        <taxon>Magnoliopsida</taxon>
        <taxon>eudicotyledons</taxon>
        <taxon>Gunneridae</taxon>
        <taxon>Pentapetalae</taxon>
        <taxon>asterids</taxon>
        <taxon>lamiids</taxon>
        <taxon>Gentianales</taxon>
        <taxon>Rubiaceae</taxon>
        <taxon>Ixoroideae</taxon>
        <taxon>Gardenieae complex</taxon>
        <taxon>Bertiereae - Coffeeae clade</taxon>
        <taxon>Coffeeae</taxon>
        <taxon>Coffea</taxon>
    </lineage>
</organism>
<evidence type="ECO:0000313" key="7">
    <source>
        <dbReference type="RefSeq" id="XP_071909676.1"/>
    </source>
</evidence>
<dbReference type="InterPro" id="IPR006564">
    <property type="entry name" value="Znf_PMZ"/>
</dbReference>
<dbReference type="PANTHER" id="PTHR31973">
    <property type="entry name" value="POLYPROTEIN, PUTATIVE-RELATED"/>
    <property type="match status" value="1"/>
</dbReference>
<dbReference type="RefSeq" id="XP_071909676.1">
    <property type="nucleotide sequence ID" value="XM_072053575.1"/>
</dbReference>
<dbReference type="Proteomes" id="UP001652660">
    <property type="component" value="Chromosome 6c"/>
</dbReference>
<evidence type="ECO:0000256" key="3">
    <source>
        <dbReference type="ARBA" id="ARBA00022833"/>
    </source>
</evidence>